<feature type="compositionally biased region" description="Basic and acidic residues" evidence="7">
    <location>
        <begin position="163"/>
        <end position="175"/>
    </location>
</feature>
<organism evidence="10 11">
    <name type="scientific">Paraphaeosphaeria minitans</name>
    <dbReference type="NCBI Taxonomy" id="565426"/>
    <lineage>
        <taxon>Eukaryota</taxon>
        <taxon>Fungi</taxon>
        <taxon>Dikarya</taxon>
        <taxon>Ascomycota</taxon>
        <taxon>Pezizomycotina</taxon>
        <taxon>Dothideomycetes</taxon>
        <taxon>Pleosporomycetidae</taxon>
        <taxon>Pleosporales</taxon>
        <taxon>Massarineae</taxon>
        <taxon>Didymosphaeriaceae</taxon>
        <taxon>Paraphaeosphaeria</taxon>
    </lineage>
</organism>
<sequence length="789" mass="85985">MEHDVEGASLPKASSDWVHVMGNPASGNAEEVITTPDGASSGTTSPPAKRRRDTKERSRVSRACDRCKSHARKKTRCTGRCPCALCLASNQPCEFTASYTRGRLPSVIVDEAALTANAIPCPRVSLAASSSGADNITPDLPTPTDQLQRPLSPSRIDAPSIDSRADGLAVKDEPSSRASPEPAQIDQQGHYVGPASGVSFLLRIQKTLRQNTSLSHDSSIFTFGDAPLPDFDPTFFVLPPKAEGEKLVERYFDFAAPTHRFLHRPTVEGLLQEFYETQGDMKNKEEAPGKTALLLIVMAQAKTYMPGEADAHSASARYYFASEHQLSKERGFVRLSSVQARLGQCFYLLTQSRINHCWSLFGTLAHLALAIGLNRGRSCSPSSSVDYIELESRRRLFWVAYVLDKYLAAALGRPRTFKDEDIDQELPTLVNDADLTSHSMTPTPSLGYSIPVMMAPIEHIKLSKILSAVLRDLYPIRPPSLPHRLSLAQKYTNDLTAWRQSNAHFLDTNNLPSSLLIPIYQRQRNVLNLAYYHAVLLVHRPFLLSNFASPVGDAHPAIELTCKENLKHCLDAAMGIVRVVDDIAENQIFRAFWFTQYYAFCAVVVLYIHRIQQGIVEPGTCEGYYAAGLRCQGVLSSISEADCLSKRYVLVLEELRIEAAKVRGPGKQQQRQQQRQQQQQQQAQSATTPASATATSPAVGSGLTPSLGGTLGESPGFVDAYFGAGSGGMANNLPTPDSTVFNTSFLPTSSIMADLTSWGQFDSLVTAGIGMLDGGGYGGEAGYGFGLGM</sequence>
<evidence type="ECO:0000259" key="8">
    <source>
        <dbReference type="SMART" id="SM00066"/>
    </source>
</evidence>
<evidence type="ECO:0000256" key="7">
    <source>
        <dbReference type="SAM" id="MobiDB-lite"/>
    </source>
</evidence>
<evidence type="ECO:0000256" key="2">
    <source>
        <dbReference type="ARBA" id="ARBA00022723"/>
    </source>
</evidence>
<dbReference type="SUPFAM" id="SSF57701">
    <property type="entry name" value="Zn2/Cys6 DNA-binding domain"/>
    <property type="match status" value="1"/>
</dbReference>
<feature type="domain" description="Zn(2)-C6 fungal-type" evidence="8">
    <location>
        <begin position="58"/>
        <end position="104"/>
    </location>
</feature>
<keyword evidence="6" id="KW-0539">Nucleus</keyword>
<dbReference type="GO" id="GO:0000981">
    <property type="term" value="F:DNA-binding transcription factor activity, RNA polymerase II-specific"/>
    <property type="evidence" value="ECO:0007669"/>
    <property type="project" value="InterPro"/>
</dbReference>
<comment type="caution">
    <text evidence="10">The sequence shown here is derived from an EMBL/GenBank/DDBJ whole genome shotgun (WGS) entry which is preliminary data.</text>
</comment>
<dbReference type="InterPro" id="IPR036864">
    <property type="entry name" value="Zn2-C6_fun-type_DNA-bd_sf"/>
</dbReference>
<dbReference type="AlphaFoldDB" id="A0A9P6KNS5"/>
<keyword evidence="2" id="KW-0479">Metal-binding</keyword>
<dbReference type="CDD" id="cd12148">
    <property type="entry name" value="fungal_TF_MHR"/>
    <property type="match status" value="1"/>
</dbReference>
<dbReference type="PANTHER" id="PTHR47540">
    <property type="entry name" value="THIAMINE REPRESSIBLE GENES REGULATORY PROTEIN THI5"/>
    <property type="match status" value="1"/>
</dbReference>
<feature type="region of interest" description="Disordered" evidence="7">
    <location>
        <begin position="662"/>
        <end position="706"/>
    </location>
</feature>
<dbReference type="GO" id="GO:0006351">
    <property type="term" value="P:DNA-templated transcription"/>
    <property type="evidence" value="ECO:0007669"/>
    <property type="project" value="InterPro"/>
</dbReference>
<dbReference type="GO" id="GO:0043565">
    <property type="term" value="F:sequence-specific DNA binding"/>
    <property type="evidence" value="ECO:0007669"/>
    <property type="project" value="TreeGrafter"/>
</dbReference>
<keyword evidence="11" id="KW-1185">Reference proteome</keyword>
<reference evidence="10" key="1">
    <citation type="journal article" date="2020" name="Mol. Plant Microbe Interact.">
        <title>Genome Sequence of the Biocontrol Agent Coniothyrium minitans strain Conio (IMI 134523).</title>
        <authorList>
            <person name="Patel D."/>
            <person name="Shittu T.A."/>
            <person name="Baroncelli R."/>
            <person name="Muthumeenakshi S."/>
            <person name="Osborne T.H."/>
            <person name="Janganan T.K."/>
            <person name="Sreenivasaprasad S."/>
        </authorList>
    </citation>
    <scope>NUCLEOTIDE SEQUENCE</scope>
    <source>
        <strain evidence="10">Conio</strain>
    </source>
</reference>
<dbReference type="InterPro" id="IPR051711">
    <property type="entry name" value="Stress_Response_Reg"/>
</dbReference>
<dbReference type="PANTHER" id="PTHR47540:SF3">
    <property type="entry name" value="ZN(II)2CYS6 TRANSCRIPTION FACTOR (EUROFUNG)"/>
    <property type="match status" value="1"/>
</dbReference>
<dbReference type="GO" id="GO:0045944">
    <property type="term" value="P:positive regulation of transcription by RNA polymerase II"/>
    <property type="evidence" value="ECO:0007669"/>
    <property type="project" value="TreeGrafter"/>
</dbReference>
<dbReference type="Pfam" id="PF04082">
    <property type="entry name" value="Fungal_trans"/>
    <property type="match status" value="1"/>
</dbReference>
<evidence type="ECO:0000256" key="6">
    <source>
        <dbReference type="ARBA" id="ARBA00023242"/>
    </source>
</evidence>
<feature type="region of interest" description="Disordered" evidence="7">
    <location>
        <begin position="1"/>
        <end position="60"/>
    </location>
</feature>
<evidence type="ECO:0000256" key="3">
    <source>
        <dbReference type="ARBA" id="ARBA00023015"/>
    </source>
</evidence>
<gene>
    <name evidence="10" type="ORF">PMIN01_08728</name>
</gene>
<dbReference type="EMBL" id="WJXW01000009">
    <property type="protein sequence ID" value="KAF9733046.1"/>
    <property type="molecule type" value="Genomic_DNA"/>
</dbReference>
<dbReference type="CDD" id="cd00067">
    <property type="entry name" value="GAL4"/>
    <property type="match status" value="1"/>
</dbReference>
<keyword evidence="4" id="KW-0238">DNA-binding</keyword>
<keyword evidence="3" id="KW-0805">Transcription regulation</keyword>
<evidence type="ECO:0000256" key="4">
    <source>
        <dbReference type="ARBA" id="ARBA00023125"/>
    </source>
</evidence>
<dbReference type="Gene3D" id="4.10.240.10">
    <property type="entry name" value="Zn(2)-C6 fungal-type DNA-binding domain"/>
    <property type="match status" value="1"/>
</dbReference>
<feature type="region of interest" description="Disordered" evidence="7">
    <location>
        <begin position="128"/>
        <end position="190"/>
    </location>
</feature>
<dbReference type="GO" id="GO:0005634">
    <property type="term" value="C:nucleus"/>
    <property type="evidence" value="ECO:0007669"/>
    <property type="project" value="UniProtKB-SubCell"/>
</dbReference>
<evidence type="ECO:0000259" key="9">
    <source>
        <dbReference type="SMART" id="SM00906"/>
    </source>
</evidence>
<evidence type="ECO:0000313" key="10">
    <source>
        <dbReference type="EMBL" id="KAF9733046.1"/>
    </source>
</evidence>
<dbReference type="GO" id="GO:0008270">
    <property type="term" value="F:zinc ion binding"/>
    <property type="evidence" value="ECO:0007669"/>
    <property type="project" value="InterPro"/>
</dbReference>
<evidence type="ECO:0000256" key="1">
    <source>
        <dbReference type="ARBA" id="ARBA00004123"/>
    </source>
</evidence>
<dbReference type="OrthoDB" id="2579025at2759"/>
<dbReference type="SMART" id="SM00906">
    <property type="entry name" value="Fungal_trans"/>
    <property type="match status" value="1"/>
</dbReference>
<dbReference type="SMART" id="SM00066">
    <property type="entry name" value="GAL4"/>
    <property type="match status" value="1"/>
</dbReference>
<evidence type="ECO:0000256" key="5">
    <source>
        <dbReference type="ARBA" id="ARBA00023163"/>
    </source>
</evidence>
<feature type="domain" description="Xylanolytic transcriptional activator regulatory" evidence="9">
    <location>
        <begin position="357"/>
        <end position="433"/>
    </location>
</feature>
<feature type="compositionally biased region" description="Polar residues" evidence="7">
    <location>
        <begin position="37"/>
        <end position="46"/>
    </location>
</feature>
<feature type="compositionally biased region" description="Low complexity" evidence="7">
    <location>
        <begin position="668"/>
        <end position="706"/>
    </location>
</feature>
<dbReference type="InterPro" id="IPR001138">
    <property type="entry name" value="Zn2Cys6_DnaBD"/>
</dbReference>
<dbReference type="InterPro" id="IPR007219">
    <property type="entry name" value="XnlR_reg_dom"/>
</dbReference>
<keyword evidence="5" id="KW-0804">Transcription</keyword>
<comment type="subcellular location">
    <subcellularLocation>
        <location evidence="1">Nucleus</location>
    </subcellularLocation>
</comment>
<dbReference type="Proteomes" id="UP000756921">
    <property type="component" value="Unassembled WGS sequence"/>
</dbReference>
<protein>
    <submittedName>
        <fullName evidence="10">Fungal specific transcription factor domain-containing protein</fullName>
    </submittedName>
</protein>
<evidence type="ECO:0000313" key="11">
    <source>
        <dbReference type="Proteomes" id="UP000756921"/>
    </source>
</evidence>
<accession>A0A9P6KNS5</accession>
<name>A0A9P6KNS5_9PLEO</name>
<proteinExistence type="predicted"/>